<dbReference type="EMBL" id="AP022870">
    <property type="protein sequence ID" value="BCB76519.1"/>
    <property type="molecule type" value="Genomic_DNA"/>
</dbReference>
<reference evidence="1 2" key="2">
    <citation type="submission" date="2020-03" db="EMBL/GenBank/DDBJ databases">
        <authorList>
            <person name="Ichikawa N."/>
            <person name="Kimura A."/>
            <person name="Kitahashi Y."/>
            <person name="Uohara A."/>
        </authorList>
    </citation>
    <scope>NUCLEOTIDE SEQUENCE [LARGE SCALE GENOMIC DNA]</scope>
    <source>
        <strain evidence="1 2">NBRC 107702</strain>
    </source>
</reference>
<proteinExistence type="predicted"/>
<dbReference type="RefSeq" id="WP_173036546.1">
    <property type="nucleotide sequence ID" value="NZ_AP022870.1"/>
</dbReference>
<gene>
    <name evidence="1" type="ORF">Pflav_029290</name>
</gene>
<evidence type="ECO:0000313" key="1">
    <source>
        <dbReference type="EMBL" id="BCB76519.1"/>
    </source>
</evidence>
<name>A0A6F8XRV5_9ACTN</name>
<dbReference type="AlphaFoldDB" id="A0A6F8XRV5"/>
<accession>A0A6F8XRV5</accession>
<organism evidence="1 2">
    <name type="scientific">Phytohabitans flavus</name>
    <dbReference type="NCBI Taxonomy" id="1076124"/>
    <lineage>
        <taxon>Bacteria</taxon>
        <taxon>Bacillati</taxon>
        <taxon>Actinomycetota</taxon>
        <taxon>Actinomycetes</taxon>
        <taxon>Micromonosporales</taxon>
        <taxon>Micromonosporaceae</taxon>
    </lineage>
</organism>
<keyword evidence="2" id="KW-1185">Reference proteome</keyword>
<dbReference type="KEGG" id="pfla:Pflav_029290"/>
<reference evidence="1 2" key="1">
    <citation type="submission" date="2020-03" db="EMBL/GenBank/DDBJ databases">
        <title>Whole genome shotgun sequence of Phytohabitans flavus NBRC 107702.</title>
        <authorList>
            <person name="Komaki H."/>
            <person name="Tamura T."/>
        </authorList>
    </citation>
    <scope>NUCLEOTIDE SEQUENCE [LARGE SCALE GENOMIC DNA]</scope>
    <source>
        <strain evidence="1 2">NBRC 107702</strain>
    </source>
</reference>
<protein>
    <submittedName>
        <fullName evidence="1">Uncharacterized protein</fullName>
    </submittedName>
</protein>
<evidence type="ECO:0000313" key="2">
    <source>
        <dbReference type="Proteomes" id="UP000502508"/>
    </source>
</evidence>
<dbReference type="Proteomes" id="UP000502508">
    <property type="component" value="Chromosome"/>
</dbReference>
<sequence>MNDWAGTPTPYRFPTWIRDSRPGRAISNLPTRFGFEMYVPGLAANVGPPSLEMTGTLVVPQNWKPAYGSAETRRLVGTRGAGTFTV</sequence>